<sequence length="139" mass="15041">MISSSQVLPVNRLLKTQHPTLPALAQTDGKIDNTSHSDDGGSGGDGDGDDDDDDDDDSGHQSDNSHDDDDISYVAQNALQRYFGIWNGSASKAQTRRSNLALSAILDVLKSKGKGMSRRCNRHQEDLGYNNTYASSLSR</sequence>
<evidence type="ECO:0000313" key="2">
    <source>
        <dbReference type="EMBL" id="TEA16864.1"/>
    </source>
</evidence>
<accession>A0A4V3I303</accession>
<dbReference type="EMBL" id="QAPF01000099">
    <property type="protein sequence ID" value="TEA16864.1"/>
    <property type="molecule type" value="Genomic_DNA"/>
</dbReference>
<proteinExistence type="predicted"/>
<name>A0A4V3I303_9PEZI</name>
<organism evidence="2 3">
    <name type="scientific">Colletotrichum sidae</name>
    <dbReference type="NCBI Taxonomy" id="1347389"/>
    <lineage>
        <taxon>Eukaryota</taxon>
        <taxon>Fungi</taxon>
        <taxon>Dikarya</taxon>
        <taxon>Ascomycota</taxon>
        <taxon>Pezizomycotina</taxon>
        <taxon>Sordariomycetes</taxon>
        <taxon>Hypocreomycetidae</taxon>
        <taxon>Glomerellales</taxon>
        <taxon>Glomerellaceae</taxon>
        <taxon>Colletotrichum</taxon>
        <taxon>Colletotrichum orbiculare species complex</taxon>
    </lineage>
</organism>
<protein>
    <submittedName>
        <fullName evidence="2">Uncharacterized protein</fullName>
    </submittedName>
</protein>
<evidence type="ECO:0000256" key="1">
    <source>
        <dbReference type="SAM" id="MobiDB-lite"/>
    </source>
</evidence>
<dbReference type="Proteomes" id="UP000295604">
    <property type="component" value="Unassembled WGS sequence"/>
</dbReference>
<evidence type="ECO:0000313" key="3">
    <source>
        <dbReference type="Proteomes" id="UP000295604"/>
    </source>
</evidence>
<comment type="caution">
    <text evidence="2">The sequence shown here is derived from an EMBL/GenBank/DDBJ whole genome shotgun (WGS) entry which is preliminary data.</text>
</comment>
<reference evidence="2 3" key="1">
    <citation type="submission" date="2018-11" db="EMBL/GenBank/DDBJ databases">
        <title>Genome sequence and assembly of Colletotrichum sidae.</title>
        <authorList>
            <person name="Gan P."/>
            <person name="Shirasu K."/>
        </authorList>
    </citation>
    <scope>NUCLEOTIDE SEQUENCE [LARGE SCALE GENOMIC DNA]</scope>
    <source>
        <strain evidence="2 3">CBS 518.97</strain>
    </source>
</reference>
<feature type="compositionally biased region" description="Basic and acidic residues" evidence="1">
    <location>
        <begin position="29"/>
        <end position="39"/>
    </location>
</feature>
<gene>
    <name evidence="2" type="ORF">C8034_v000873</name>
</gene>
<dbReference type="AlphaFoldDB" id="A0A4V3I303"/>
<feature type="region of interest" description="Disordered" evidence="1">
    <location>
        <begin position="1"/>
        <end position="73"/>
    </location>
</feature>
<feature type="compositionally biased region" description="Acidic residues" evidence="1">
    <location>
        <begin position="46"/>
        <end position="57"/>
    </location>
</feature>
<keyword evidence="3" id="KW-1185">Reference proteome</keyword>